<evidence type="ECO:0000313" key="5">
    <source>
        <dbReference type="Proteomes" id="UP000267003"/>
    </source>
</evidence>
<name>A0A3A8QA92_9BACT</name>
<evidence type="ECO:0000259" key="3">
    <source>
        <dbReference type="Pfam" id="PF17482"/>
    </source>
</evidence>
<comment type="similarity">
    <text evidence="1">Belongs to the myoviridae tail sheath protein family.</text>
</comment>
<dbReference type="PANTHER" id="PTHR35861">
    <property type="match status" value="1"/>
</dbReference>
<reference evidence="5" key="1">
    <citation type="submission" date="2018-09" db="EMBL/GenBank/DDBJ databases">
        <authorList>
            <person name="Livingstone P.G."/>
            <person name="Whitworth D.E."/>
        </authorList>
    </citation>
    <scope>NUCLEOTIDE SEQUENCE [LARGE SCALE GENOMIC DNA]</scope>
    <source>
        <strain evidence="5">AB050A</strain>
    </source>
</reference>
<feature type="domain" description="Tail sheath protein subtilisin-like" evidence="2">
    <location>
        <begin position="288"/>
        <end position="452"/>
    </location>
</feature>
<sequence>MALVRPQLSAPGVYVQEVPSGVRTIIGVSTSLTVFIGRTQRGPVYQGVEISSYEEFEDIFGGLLAGSPMTYSVQDFFLNGGSQAVIIRAFHSPASSGSTSFSGPGSADEYDVNTARLVFVPDSDGNPSYSGARPHPDLVLKASSPGKWAVYQGDASHFDPKKPGLTFSTSTNPLNISPMVAERYKTPTWDATQDILFNLKITFTDTDGTQDSETFNTVSLNPASGGRYLGTILQQTSKYALLDSPSTATADGITSHNAGVKDSDSLSDADFEPTLEKKLTEVLDRLDVYNIVCAPPDSFDTDAKNWPALYTYLAGKCRDKKATLIVDPPTAWSNASQIHPENFGADIGVSPSTDMAPYCALYYPRVVGSDMLKGGAVHSRPASGIIAGIMARTDATRGVWKAPAGFEAGLANISGLDLKLTDQENGNLNSQGVNCLRSFPTVGPVVWGARTLAGADVLSSDFKYLPVRRLTDYIEQTLLRQTRWAVFEPNDEPLWSQLRLAIGGFMNDLFRQGAFQGSSRDKAYFVKCDATTTTQDDINRGIVNVEVGFAPLKPAEFVVIYIEQIAGQTS</sequence>
<accession>A0A3A8QA92</accession>
<dbReference type="Pfam" id="PF04984">
    <property type="entry name" value="Phage_sheath_1"/>
    <property type="match status" value="1"/>
</dbReference>
<dbReference type="Gene3D" id="3.40.50.11780">
    <property type="match status" value="2"/>
</dbReference>
<evidence type="ECO:0000256" key="1">
    <source>
        <dbReference type="ARBA" id="ARBA00008005"/>
    </source>
</evidence>
<dbReference type="OrthoDB" id="9767864at2"/>
<dbReference type="PANTHER" id="PTHR35861:SF1">
    <property type="entry name" value="PHAGE TAIL SHEATH PROTEIN"/>
    <property type="match status" value="1"/>
</dbReference>
<evidence type="ECO:0000259" key="2">
    <source>
        <dbReference type="Pfam" id="PF04984"/>
    </source>
</evidence>
<keyword evidence="5" id="KW-1185">Reference proteome</keyword>
<protein>
    <submittedName>
        <fullName evidence="4">Phage tail sheath family protein</fullName>
    </submittedName>
</protein>
<dbReference type="Pfam" id="PF17482">
    <property type="entry name" value="Phage_sheath_1C"/>
    <property type="match status" value="1"/>
</dbReference>
<proteinExistence type="inferred from homology"/>
<dbReference type="Proteomes" id="UP000267003">
    <property type="component" value="Unassembled WGS sequence"/>
</dbReference>
<comment type="caution">
    <text evidence="4">The sequence shown here is derived from an EMBL/GenBank/DDBJ whole genome shotgun (WGS) entry which is preliminary data.</text>
</comment>
<gene>
    <name evidence="4" type="ORF">D7W81_23470</name>
</gene>
<dbReference type="RefSeq" id="WP_120557635.1">
    <property type="nucleotide sequence ID" value="NZ_RAWK01000146.1"/>
</dbReference>
<dbReference type="EMBL" id="RAWK01000146">
    <property type="protein sequence ID" value="RKH61642.1"/>
    <property type="molecule type" value="Genomic_DNA"/>
</dbReference>
<organism evidence="4 5">
    <name type="scientific">Corallococcus aberystwythensis</name>
    <dbReference type="NCBI Taxonomy" id="2316722"/>
    <lineage>
        <taxon>Bacteria</taxon>
        <taxon>Pseudomonadati</taxon>
        <taxon>Myxococcota</taxon>
        <taxon>Myxococcia</taxon>
        <taxon>Myxococcales</taxon>
        <taxon>Cystobacterineae</taxon>
        <taxon>Myxococcaceae</taxon>
        <taxon>Corallococcus</taxon>
    </lineage>
</organism>
<dbReference type="InterPro" id="IPR035089">
    <property type="entry name" value="Phage_sheath_subtilisin"/>
</dbReference>
<feature type="domain" description="Tail sheath protein C-terminal" evidence="3">
    <location>
        <begin position="460"/>
        <end position="563"/>
    </location>
</feature>
<dbReference type="AlphaFoldDB" id="A0A3A8QA92"/>
<evidence type="ECO:0000313" key="4">
    <source>
        <dbReference type="EMBL" id="RKH61642.1"/>
    </source>
</evidence>
<dbReference type="InterPro" id="IPR020287">
    <property type="entry name" value="Tail_sheath_C"/>
</dbReference>
<dbReference type="InterPro" id="IPR052042">
    <property type="entry name" value="Tail_sheath_structural"/>
</dbReference>